<dbReference type="CDD" id="cd15489">
    <property type="entry name" value="PHD_SF"/>
    <property type="match status" value="1"/>
</dbReference>
<evidence type="ECO:0000256" key="1">
    <source>
        <dbReference type="SAM" id="MobiDB-lite"/>
    </source>
</evidence>
<dbReference type="EMBL" id="JABSTR010000003">
    <property type="protein sequence ID" value="KAH9364901.1"/>
    <property type="molecule type" value="Genomic_DNA"/>
</dbReference>
<protein>
    <recommendedName>
        <fullName evidence="4">PHD-type domain-containing protein</fullName>
    </recommendedName>
</protein>
<dbReference type="AlphaFoldDB" id="A0A9J6FPC4"/>
<feature type="compositionally biased region" description="Polar residues" evidence="1">
    <location>
        <begin position="204"/>
        <end position="227"/>
    </location>
</feature>
<dbReference type="Proteomes" id="UP000821853">
    <property type="component" value="Unassembled WGS sequence"/>
</dbReference>
<feature type="compositionally biased region" description="Polar residues" evidence="1">
    <location>
        <begin position="173"/>
        <end position="186"/>
    </location>
</feature>
<accession>A0A9J6FPC4</accession>
<dbReference type="OrthoDB" id="6779764at2759"/>
<sequence length="332" mass="36293">MVADKNTCVVCSRKLTSRQQSLQCSHCGKRAHCKCITWPEEELQLLVCGEIPFTCYLCEKQPLPTEDVAPADGVISAAPPRLSRDEESRAPQPGDLENRLCGLRELLLNALQGISLLTDEVNALRQENARLHKETIKNSNMQAAAITSLQDDVRALRLELGKRKPHYPPDPTAKQNTAVPASSTHALPSAGHPTPAHQRRDNSASESVSPAASLLPATTNWASSSQEHLGDTRRRVRDVAVGANNTSDNPSVPRRPLKKALFVSRLHPDTSAADITKLVNSVVTDYSAECTQLKSKYTSNASFHVSVNAKSIAVVNDATVWPLLCLFRPFRE</sequence>
<proteinExistence type="predicted"/>
<dbReference type="VEuPathDB" id="VectorBase:HLOH_048445"/>
<dbReference type="InterPro" id="IPR011011">
    <property type="entry name" value="Znf_FYVE_PHD"/>
</dbReference>
<evidence type="ECO:0000313" key="2">
    <source>
        <dbReference type="EMBL" id="KAH9364901.1"/>
    </source>
</evidence>
<evidence type="ECO:0008006" key="4">
    <source>
        <dbReference type="Google" id="ProtNLM"/>
    </source>
</evidence>
<reference evidence="2 3" key="1">
    <citation type="journal article" date="2020" name="Cell">
        <title>Large-Scale Comparative Analyses of Tick Genomes Elucidate Their Genetic Diversity and Vector Capacities.</title>
        <authorList>
            <consortium name="Tick Genome and Microbiome Consortium (TIGMIC)"/>
            <person name="Jia N."/>
            <person name="Wang J."/>
            <person name="Shi W."/>
            <person name="Du L."/>
            <person name="Sun Y."/>
            <person name="Zhan W."/>
            <person name="Jiang J.F."/>
            <person name="Wang Q."/>
            <person name="Zhang B."/>
            <person name="Ji P."/>
            <person name="Bell-Sakyi L."/>
            <person name="Cui X.M."/>
            <person name="Yuan T.T."/>
            <person name="Jiang B.G."/>
            <person name="Yang W.F."/>
            <person name="Lam T.T."/>
            <person name="Chang Q.C."/>
            <person name="Ding S.J."/>
            <person name="Wang X.J."/>
            <person name="Zhu J.G."/>
            <person name="Ruan X.D."/>
            <person name="Zhao L."/>
            <person name="Wei J.T."/>
            <person name="Ye R.Z."/>
            <person name="Que T.C."/>
            <person name="Du C.H."/>
            <person name="Zhou Y.H."/>
            <person name="Cheng J.X."/>
            <person name="Dai P.F."/>
            <person name="Guo W.B."/>
            <person name="Han X.H."/>
            <person name="Huang E.J."/>
            <person name="Li L.F."/>
            <person name="Wei W."/>
            <person name="Gao Y.C."/>
            <person name="Liu J.Z."/>
            <person name="Shao H.Z."/>
            <person name="Wang X."/>
            <person name="Wang C.C."/>
            <person name="Yang T.C."/>
            <person name="Huo Q.B."/>
            <person name="Li W."/>
            <person name="Chen H.Y."/>
            <person name="Chen S.E."/>
            <person name="Zhou L.G."/>
            <person name="Ni X.B."/>
            <person name="Tian J.H."/>
            <person name="Sheng Y."/>
            <person name="Liu T."/>
            <person name="Pan Y.S."/>
            <person name="Xia L.Y."/>
            <person name="Li J."/>
            <person name="Zhao F."/>
            <person name="Cao W.C."/>
        </authorList>
    </citation>
    <scope>NUCLEOTIDE SEQUENCE [LARGE SCALE GENOMIC DNA]</scope>
    <source>
        <strain evidence="2">HaeL-2018</strain>
    </source>
</reference>
<comment type="caution">
    <text evidence="2">The sequence shown here is derived from an EMBL/GenBank/DDBJ whole genome shotgun (WGS) entry which is preliminary data.</text>
</comment>
<dbReference type="SUPFAM" id="SSF57903">
    <property type="entry name" value="FYVE/PHD zinc finger"/>
    <property type="match status" value="1"/>
</dbReference>
<evidence type="ECO:0000313" key="3">
    <source>
        <dbReference type="Proteomes" id="UP000821853"/>
    </source>
</evidence>
<feature type="region of interest" description="Disordered" evidence="1">
    <location>
        <begin position="162"/>
        <end position="235"/>
    </location>
</feature>
<gene>
    <name evidence="2" type="ORF">HPB48_003567</name>
</gene>
<feature type="region of interest" description="Disordered" evidence="1">
    <location>
        <begin position="69"/>
        <end position="95"/>
    </location>
</feature>
<keyword evidence="3" id="KW-1185">Reference proteome</keyword>
<organism evidence="2 3">
    <name type="scientific">Haemaphysalis longicornis</name>
    <name type="common">Bush tick</name>
    <dbReference type="NCBI Taxonomy" id="44386"/>
    <lineage>
        <taxon>Eukaryota</taxon>
        <taxon>Metazoa</taxon>
        <taxon>Ecdysozoa</taxon>
        <taxon>Arthropoda</taxon>
        <taxon>Chelicerata</taxon>
        <taxon>Arachnida</taxon>
        <taxon>Acari</taxon>
        <taxon>Parasitiformes</taxon>
        <taxon>Ixodida</taxon>
        <taxon>Ixodoidea</taxon>
        <taxon>Ixodidae</taxon>
        <taxon>Haemaphysalinae</taxon>
        <taxon>Haemaphysalis</taxon>
    </lineage>
</organism>
<name>A0A9J6FPC4_HAELO</name>